<evidence type="ECO:0000256" key="3">
    <source>
        <dbReference type="PROSITE-ProRule" id="PRU01091"/>
    </source>
</evidence>
<dbReference type="GO" id="GO:0000160">
    <property type="term" value="P:phosphorelay signal transduction system"/>
    <property type="evidence" value="ECO:0007669"/>
    <property type="project" value="InterPro"/>
</dbReference>
<dbReference type="Pfam" id="PF25872">
    <property type="entry name" value="HTH_77"/>
    <property type="match status" value="1"/>
</dbReference>
<dbReference type="Gene3D" id="1.10.10.10">
    <property type="entry name" value="Winged helix-like DNA-binding domain superfamily/Winged helix DNA-binding domain"/>
    <property type="match status" value="1"/>
</dbReference>
<feature type="DNA-binding region" description="OmpR/PhoB-type" evidence="3">
    <location>
        <begin position="1"/>
        <end position="96"/>
    </location>
</feature>
<feature type="compositionally biased region" description="Pro residues" evidence="4">
    <location>
        <begin position="696"/>
        <end position="721"/>
    </location>
</feature>
<dbReference type="InterPro" id="IPR036388">
    <property type="entry name" value="WH-like_DNA-bd_sf"/>
</dbReference>
<keyword evidence="2 3" id="KW-0238">DNA-binding</keyword>
<evidence type="ECO:0000256" key="1">
    <source>
        <dbReference type="ARBA" id="ARBA00005820"/>
    </source>
</evidence>
<feature type="domain" description="OmpR/PhoB-type" evidence="5">
    <location>
        <begin position="1"/>
        <end position="96"/>
    </location>
</feature>
<dbReference type="SUPFAM" id="SSF46894">
    <property type="entry name" value="C-terminal effector domain of the bipartite response regulators"/>
    <property type="match status" value="1"/>
</dbReference>
<dbReference type="RefSeq" id="WP_132505274.1">
    <property type="nucleotide sequence ID" value="NZ_SMKP01000011.1"/>
</dbReference>
<dbReference type="SUPFAM" id="SSF48452">
    <property type="entry name" value="TPR-like"/>
    <property type="match status" value="3"/>
</dbReference>
<protein>
    <submittedName>
        <fullName evidence="6">AfsR/SARP family transcriptional regulator</fullName>
    </submittedName>
</protein>
<dbReference type="PRINTS" id="PR00364">
    <property type="entry name" value="DISEASERSIST"/>
</dbReference>
<dbReference type="InterPro" id="IPR016032">
    <property type="entry name" value="Sig_transdc_resp-reg_C-effctor"/>
</dbReference>
<feature type="region of interest" description="Disordered" evidence="4">
    <location>
        <begin position="696"/>
        <end position="729"/>
    </location>
</feature>
<dbReference type="GO" id="GO:0006355">
    <property type="term" value="P:regulation of DNA-templated transcription"/>
    <property type="evidence" value="ECO:0007669"/>
    <property type="project" value="InterPro"/>
</dbReference>
<dbReference type="Proteomes" id="UP000294543">
    <property type="component" value="Unassembled WGS sequence"/>
</dbReference>
<dbReference type="EMBL" id="SMKP01000011">
    <property type="protein sequence ID" value="TDD24464.1"/>
    <property type="molecule type" value="Genomic_DNA"/>
</dbReference>
<dbReference type="Pfam" id="PF03704">
    <property type="entry name" value="BTAD"/>
    <property type="match status" value="1"/>
</dbReference>
<dbReference type="GO" id="GO:0003677">
    <property type="term" value="F:DNA binding"/>
    <property type="evidence" value="ECO:0007669"/>
    <property type="project" value="UniProtKB-UniRule"/>
</dbReference>
<dbReference type="InterPro" id="IPR005158">
    <property type="entry name" value="BTAD"/>
</dbReference>
<dbReference type="PANTHER" id="PTHR47691">
    <property type="entry name" value="REGULATOR-RELATED"/>
    <property type="match status" value="1"/>
</dbReference>
<comment type="similarity">
    <text evidence="1">Belongs to the AfsR/DnrI/RedD regulatory family.</text>
</comment>
<organism evidence="6 7">
    <name type="scientific">Nonomuraea diastatica</name>
    <dbReference type="NCBI Taxonomy" id="1848329"/>
    <lineage>
        <taxon>Bacteria</taxon>
        <taxon>Bacillati</taxon>
        <taxon>Actinomycetota</taxon>
        <taxon>Actinomycetes</taxon>
        <taxon>Streptosporangiales</taxon>
        <taxon>Streptosporangiaceae</taxon>
        <taxon>Nonomuraea</taxon>
    </lineage>
</organism>
<evidence type="ECO:0000313" key="7">
    <source>
        <dbReference type="Proteomes" id="UP000294543"/>
    </source>
</evidence>
<dbReference type="InterPro" id="IPR011990">
    <property type="entry name" value="TPR-like_helical_dom_sf"/>
</dbReference>
<accession>A0A4R4X2L5</accession>
<dbReference type="Pfam" id="PF00486">
    <property type="entry name" value="Trans_reg_C"/>
    <property type="match status" value="1"/>
</dbReference>
<dbReference type="InterPro" id="IPR027417">
    <property type="entry name" value="P-loop_NTPase"/>
</dbReference>
<dbReference type="PROSITE" id="PS51755">
    <property type="entry name" value="OMPR_PHOB"/>
    <property type="match status" value="1"/>
</dbReference>
<comment type="caution">
    <text evidence="6">The sequence shown here is derived from an EMBL/GenBank/DDBJ whole genome shotgun (WGS) entry which is preliminary data.</text>
</comment>
<evidence type="ECO:0000256" key="4">
    <source>
        <dbReference type="SAM" id="MobiDB-lite"/>
    </source>
</evidence>
<evidence type="ECO:0000259" key="5">
    <source>
        <dbReference type="PROSITE" id="PS51755"/>
    </source>
</evidence>
<dbReference type="InterPro" id="IPR001867">
    <property type="entry name" value="OmpR/PhoB-type_DNA-bd"/>
</dbReference>
<dbReference type="SMART" id="SM01043">
    <property type="entry name" value="BTAD"/>
    <property type="match status" value="1"/>
</dbReference>
<dbReference type="InterPro" id="IPR058852">
    <property type="entry name" value="HTH_77"/>
</dbReference>
<gene>
    <name evidence="6" type="ORF">E1294_05745</name>
</gene>
<dbReference type="PANTHER" id="PTHR47691:SF3">
    <property type="entry name" value="HTH-TYPE TRANSCRIPTIONAL REGULATOR RV0890C-RELATED"/>
    <property type="match status" value="1"/>
</dbReference>
<name>A0A4R4X2L5_9ACTN</name>
<feature type="region of interest" description="Disordered" evidence="4">
    <location>
        <begin position="246"/>
        <end position="270"/>
    </location>
</feature>
<dbReference type="OrthoDB" id="3194665at2"/>
<dbReference type="Gene3D" id="3.40.50.300">
    <property type="entry name" value="P-loop containing nucleotide triphosphate hydrolases"/>
    <property type="match status" value="1"/>
</dbReference>
<keyword evidence="7" id="KW-1185">Reference proteome</keyword>
<sequence length="1054" mass="111332">MYFRVLGPLSVLTTDGGPVRLPETKIRALLADLLVHAGRPVAAERLVDDLWGDAPPRNPAGALQTKVSRLRAALAGAEPSAQELVVSRAPGYLLRVAPHEVDAARFADLTTTAYATADPATRAGLLADALALWHGDAYAGLTGLDVVRAAAQRLEEQRLTAVESLAAARLELGEQHAVSGELAELTARHPLRERLWAVRMRALYAAGRQSEALAAYAELRGRLAEELGVDPGAEVRALHQAILTHDPSLTPAGRSRGRSRGVPRAPLPEPLTGLVGRDDAVAAVRELLAAHRLVTLTGAGGVGKTRLAVKVARDRHPEGIRFVELTGRASAEEQVSAALGVREEGALGLVETLRSRRMLLVLDNCEHIAGSVADLAGRLLSASPELRVLATGREPLGLAGEAVWTVPPLRQADAERLFTERARAALGATGPLDLGGAAVAAICRRLDRIPLALELAATRVRALGVDELAARLGDDRFAVLDGGRRTAPPRHRTLRAVIDWSWELLTDDERVVLRRLAVHAGGCTLQAAEAVCDPGGRGTLGPLTRLVDRSLVTVTDGPRYRLLESVSAYALERLEEAGDAETVRRRHQHHYTEQAERAADRLHGPGQAHGLRRIDEETANLRAALAHAVRGGDADGALRLVLALTWPWFLLGRLSEARRSLVDALAVTGPAPASLQNTVTIWHAAFALLAGDRGTPLPPLPSGDPPVPPLPSTGAPLPPLPSGDVTAGRAGAGSRAAAGRAAWFLGHALLSTGADLSLSERWVEWALAVFERAGDAWGSAAARSTRAVQGLMRGDLAAARADGEQAYALFRSLGDRWGELRAGYPLAALAEVSGDYEQAELLHRDGLRLAQELGFWTEAADRLVGLGRIALLAGDLGGSRRLHEQAARLAAEHAYRAGEIHALIGLALVARRAHDLDNAERHLLDALEWHRRVAFGPGPALLLAELGFAAEQRGDAGTALARHREGLEHARAGGDPRAVALAYEGLAGAHALAGRPQRAARLLGAAARLRADAGAPLPPAERGDADRATATAVAALGREAFDAEYGAGFEGASA</sequence>
<proteinExistence type="inferred from homology"/>
<dbReference type="SUPFAM" id="SSF52540">
    <property type="entry name" value="P-loop containing nucleoside triphosphate hydrolases"/>
    <property type="match status" value="1"/>
</dbReference>
<evidence type="ECO:0000313" key="6">
    <source>
        <dbReference type="EMBL" id="TDD24464.1"/>
    </source>
</evidence>
<reference evidence="6 7" key="1">
    <citation type="submission" date="2019-03" db="EMBL/GenBank/DDBJ databases">
        <title>Draft genome sequences of novel Actinobacteria.</title>
        <authorList>
            <person name="Sahin N."/>
            <person name="Ay H."/>
            <person name="Saygin H."/>
        </authorList>
    </citation>
    <scope>NUCLEOTIDE SEQUENCE [LARGE SCALE GENOMIC DNA]</scope>
    <source>
        <strain evidence="6 7">KC712</strain>
    </source>
</reference>
<dbReference type="AlphaFoldDB" id="A0A4R4X2L5"/>
<dbReference type="SMART" id="SM00862">
    <property type="entry name" value="Trans_reg_C"/>
    <property type="match status" value="1"/>
</dbReference>
<dbReference type="CDD" id="cd15831">
    <property type="entry name" value="BTAD"/>
    <property type="match status" value="1"/>
</dbReference>
<dbReference type="Gene3D" id="1.25.40.10">
    <property type="entry name" value="Tetratricopeptide repeat domain"/>
    <property type="match status" value="2"/>
</dbReference>
<evidence type="ECO:0000256" key="2">
    <source>
        <dbReference type="ARBA" id="ARBA00023125"/>
    </source>
</evidence>